<keyword evidence="2" id="KW-1185">Reference proteome</keyword>
<organism evidence="2 3">
    <name type="scientific">Heligmosomoides polygyrus</name>
    <name type="common">Parasitic roundworm</name>
    <dbReference type="NCBI Taxonomy" id="6339"/>
    <lineage>
        <taxon>Eukaryota</taxon>
        <taxon>Metazoa</taxon>
        <taxon>Ecdysozoa</taxon>
        <taxon>Nematoda</taxon>
        <taxon>Chromadorea</taxon>
        <taxon>Rhabditida</taxon>
        <taxon>Rhabditina</taxon>
        <taxon>Rhabditomorpha</taxon>
        <taxon>Strongyloidea</taxon>
        <taxon>Heligmosomidae</taxon>
        <taxon>Heligmosomoides</taxon>
    </lineage>
</organism>
<evidence type="ECO:0000313" key="1">
    <source>
        <dbReference type="EMBL" id="VDO81740.1"/>
    </source>
</evidence>
<protein>
    <submittedName>
        <fullName evidence="1 3">Uncharacterized protein</fullName>
    </submittedName>
</protein>
<accession>A0A183FPT7</accession>
<dbReference type="Proteomes" id="UP000050761">
    <property type="component" value="Unassembled WGS sequence"/>
</dbReference>
<sequence length="102" mass="11213">MSSSTSPPRSPFDGMQKVLDNVFLEEPVPAEEEEIALDSPPLTSQQQQQFLSADYPPLAEPQISVDNQGEALEVLTTHKSSITTDRTPFFERDDPMVSGSCT</sequence>
<gene>
    <name evidence="1" type="ORF">HPBE_LOCUS9666</name>
</gene>
<evidence type="ECO:0000313" key="2">
    <source>
        <dbReference type="Proteomes" id="UP000050761"/>
    </source>
</evidence>
<dbReference type="EMBL" id="UZAH01026507">
    <property type="protein sequence ID" value="VDO81740.1"/>
    <property type="molecule type" value="Genomic_DNA"/>
</dbReference>
<reference evidence="1 2" key="1">
    <citation type="submission" date="2018-11" db="EMBL/GenBank/DDBJ databases">
        <authorList>
            <consortium name="Pathogen Informatics"/>
        </authorList>
    </citation>
    <scope>NUCLEOTIDE SEQUENCE [LARGE SCALE GENOMIC DNA]</scope>
</reference>
<accession>A0A3P7Y2F2</accession>
<reference evidence="3" key="2">
    <citation type="submission" date="2019-09" db="UniProtKB">
        <authorList>
            <consortium name="WormBaseParasite"/>
        </authorList>
    </citation>
    <scope>IDENTIFICATION</scope>
</reference>
<evidence type="ECO:0000313" key="3">
    <source>
        <dbReference type="WBParaSite" id="HPBE_0000966501-mRNA-1"/>
    </source>
</evidence>
<name>A0A183FPT7_HELPZ</name>
<proteinExistence type="predicted"/>
<dbReference type="WBParaSite" id="HPBE_0000966501-mRNA-1">
    <property type="protein sequence ID" value="HPBE_0000966501-mRNA-1"/>
    <property type="gene ID" value="HPBE_0000966501"/>
</dbReference>
<dbReference type="OrthoDB" id="10500884at2759"/>
<dbReference type="AlphaFoldDB" id="A0A183FPT7"/>